<keyword evidence="3" id="KW-0808">Transferase</keyword>
<reference evidence="3 4" key="1">
    <citation type="submission" date="2019-07" db="EMBL/GenBank/DDBJ databases">
        <title>The pathways for chlorine oxyanion respiration interact through the shared metabolite chlorate.</title>
        <authorList>
            <person name="Barnum T.P."/>
            <person name="Cheng Y."/>
            <person name="Hill K.A."/>
            <person name="Lucas L.N."/>
            <person name="Carlson H.K."/>
            <person name="Coates J.D."/>
        </authorList>
    </citation>
    <scope>NUCLEOTIDE SEQUENCE [LARGE SCALE GENOMIC DNA]</scope>
    <source>
        <strain evidence="3">BK-3</strain>
    </source>
</reference>
<evidence type="ECO:0000313" key="3">
    <source>
        <dbReference type="EMBL" id="TVT55579.1"/>
    </source>
</evidence>
<evidence type="ECO:0000313" key="4">
    <source>
        <dbReference type="Proteomes" id="UP000317355"/>
    </source>
</evidence>
<dbReference type="PANTHER" id="PTHR42824">
    <property type="entry name" value="GLUTAMINE AMIDOTRANSFERASE"/>
    <property type="match status" value="1"/>
</dbReference>
<keyword evidence="1 3" id="KW-0315">Glutamine amidotransferase</keyword>
<feature type="domain" description="Glutamine amidotransferase type-2" evidence="2">
    <location>
        <begin position="2"/>
        <end position="262"/>
    </location>
</feature>
<dbReference type="Pfam" id="PF13230">
    <property type="entry name" value="GATase_4"/>
    <property type="match status" value="1"/>
</dbReference>
<dbReference type="Proteomes" id="UP000317355">
    <property type="component" value="Unassembled WGS sequence"/>
</dbReference>
<gene>
    <name evidence="3" type="ORF">FHK82_08250</name>
</gene>
<evidence type="ECO:0000259" key="2">
    <source>
        <dbReference type="PROSITE" id="PS51278"/>
    </source>
</evidence>
<dbReference type="SUPFAM" id="SSF56235">
    <property type="entry name" value="N-terminal nucleophile aminohydrolases (Ntn hydrolases)"/>
    <property type="match status" value="1"/>
</dbReference>
<dbReference type="CDD" id="cd01908">
    <property type="entry name" value="YafJ"/>
    <property type="match status" value="1"/>
</dbReference>
<dbReference type="Gene3D" id="3.60.20.10">
    <property type="entry name" value="Glutamine Phosphoribosylpyrophosphate, subunit 1, domain 1"/>
    <property type="match status" value="1"/>
</dbReference>
<dbReference type="GO" id="GO:0016740">
    <property type="term" value="F:transferase activity"/>
    <property type="evidence" value="ECO:0007669"/>
    <property type="project" value="UniProtKB-KW"/>
</dbReference>
<dbReference type="PROSITE" id="PS51278">
    <property type="entry name" value="GATASE_TYPE_2"/>
    <property type="match status" value="1"/>
</dbReference>
<dbReference type="InterPro" id="IPR026869">
    <property type="entry name" value="EgtC-like"/>
</dbReference>
<dbReference type="InterPro" id="IPR017932">
    <property type="entry name" value="GATase_2_dom"/>
</dbReference>
<accession>A0A558D3J8</accession>
<evidence type="ECO:0000256" key="1">
    <source>
        <dbReference type="ARBA" id="ARBA00022962"/>
    </source>
</evidence>
<sequence>MCQLLGMNCNVPTDICFSFEGFAKRGGETDEHKDGWGIAFFEGKGCRTFMDVQPSAESVVSELVKQYPIHSMNVIAHIRKASVGAVRLENTHPFSRELWGEYWVFAHNGDLFGYEPVFTGCYRPVGTTDSERAFCAILEHLRQRFEERPPIEAICGAIREKAKEIAQEGIFNFLLSNGEILIAHCSTDLHYLIRQHPFDTAMLKDLDVTIDFQQVTTPKDRVAVIATEPLTENEDWIKIEPGDCMVFRNGAVAECYKDEFQV</sequence>
<dbReference type="AlphaFoldDB" id="A0A558D3J8"/>
<protein>
    <submittedName>
        <fullName evidence="3">Class II glutamine amidotransferase</fullName>
    </submittedName>
</protein>
<dbReference type="InterPro" id="IPR029055">
    <property type="entry name" value="Ntn_hydrolases_N"/>
</dbReference>
<dbReference type="PANTHER" id="PTHR42824:SF1">
    <property type="entry name" value="GLUTAMINE AMIDOTRANSFERASE YAFJ-RELATED"/>
    <property type="match status" value="1"/>
</dbReference>
<organism evidence="3 4">
    <name type="scientific">Sedimenticola thiotaurini</name>
    <dbReference type="NCBI Taxonomy" id="1543721"/>
    <lineage>
        <taxon>Bacteria</taxon>
        <taxon>Pseudomonadati</taxon>
        <taxon>Pseudomonadota</taxon>
        <taxon>Gammaproteobacteria</taxon>
        <taxon>Chromatiales</taxon>
        <taxon>Sedimenticolaceae</taxon>
        <taxon>Sedimenticola</taxon>
    </lineage>
</organism>
<comment type="caution">
    <text evidence="3">The sequence shown here is derived from an EMBL/GenBank/DDBJ whole genome shotgun (WGS) entry which is preliminary data.</text>
</comment>
<proteinExistence type="predicted"/>
<dbReference type="EMBL" id="VMRY01000033">
    <property type="protein sequence ID" value="TVT55579.1"/>
    <property type="molecule type" value="Genomic_DNA"/>
</dbReference>
<name>A0A558D3J8_9GAMM</name>